<dbReference type="InterPro" id="IPR000182">
    <property type="entry name" value="GNAT_dom"/>
</dbReference>
<dbReference type="PANTHER" id="PTHR10908">
    <property type="entry name" value="SEROTONIN N-ACETYLTRANSFERASE"/>
    <property type="match status" value="1"/>
</dbReference>
<dbReference type="CDD" id="cd04301">
    <property type="entry name" value="NAT_SF"/>
    <property type="match status" value="1"/>
</dbReference>
<dbReference type="Gene3D" id="3.40.630.30">
    <property type="match status" value="1"/>
</dbReference>
<dbReference type="SUPFAM" id="SSF55729">
    <property type="entry name" value="Acyl-CoA N-acyltransferases (Nat)"/>
    <property type="match status" value="1"/>
</dbReference>
<dbReference type="GO" id="GO:0008080">
    <property type="term" value="F:N-acetyltransferase activity"/>
    <property type="evidence" value="ECO:0007669"/>
    <property type="project" value="UniProtKB-ARBA"/>
</dbReference>
<protein>
    <submittedName>
        <fullName evidence="4">N-acetyltransferase</fullName>
        <ecNumber evidence="4">2.3.1.-</ecNumber>
    </submittedName>
</protein>
<dbReference type="KEGG" id="mseb:RE474_06045"/>
<dbReference type="InterPro" id="IPR016181">
    <property type="entry name" value="Acyl_CoA_acyltransferase"/>
</dbReference>
<keyword evidence="1 4" id="KW-0808">Transferase</keyword>
<dbReference type="Proteomes" id="UP001182908">
    <property type="component" value="Chromosome"/>
</dbReference>
<gene>
    <name evidence="4" type="ORF">RE474_06045</name>
</gene>
<organism evidence="4 5">
    <name type="scientific">Methanolobus sediminis</name>
    <dbReference type="NCBI Taxonomy" id="3072978"/>
    <lineage>
        <taxon>Archaea</taxon>
        <taxon>Methanobacteriati</taxon>
        <taxon>Methanobacteriota</taxon>
        <taxon>Stenosarchaea group</taxon>
        <taxon>Methanomicrobia</taxon>
        <taxon>Methanosarcinales</taxon>
        <taxon>Methanosarcinaceae</taxon>
        <taxon>Methanolobus</taxon>
    </lineage>
</organism>
<accession>A0AA51UMF9</accession>
<dbReference type="RefSeq" id="WP_309312067.1">
    <property type="nucleotide sequence ID" value="NZ_CP133592.1"/>
</dbReference>
<evidence type="ECO:0000256" key="2">
    <source>
        <dbReference type="ARBA" id="ARBA00023315"/>
    </source>
</evidence>
<dbReference type="EMBL" id="CP133592">
    <property type="protein sequence ID" value="WMW26271.1"/>
    <property type="molecule type" value="Genomic_DNA"/>
</dbReference>
<sequence length="174" mass="20247">MKISIRNAEKEDIEGIMCVEHRSFHTNIAENSDTFLERIESFSDGFLVMVIDGEIAGYISSELWDYSENIETEKFVLGHNITETHRNDGKELYISSIAVLKKYRGKGYGNALFSELVSRIYRNYEISSIILMVSVNWIAARKIYEKNGFKEIQVIKYFFDDDEKSDAIIMRKQM</sequence>
<evidence type="ECO:0000313" key="4">
    <source>
        <dbReference type="EMBL" id="WMW26271.1"/>
    </source>
</evidence>
<dbReference type="AlphaFoldDB" id="A0AA51UMF9"/>
<dbReference type="Pfam" id="PF00583">
    <property type="entry name" value="Acetyltransf_1"/>
    <property type="match status" value="1"/>
</dbReference>
<dbReference type="InterPro" id="IPR051635">
    <property type="entry name" value="SNAT-like"/>
</dbReference>
<evidence type="ECO:0000256" key="1">
    <source>
        <dbReference type="ARBA" id="ARBA00022679"/>
    </source>
</evidence>
<dbReference type="EC" id="2.3.1.-" evidence="4"/>
<evidence type="ECO:0000259" key="3">
    <source>
        <dbReference type="PROSITE" id="PS51186"/>
    </source>
</evidence>
<keyword evidence="2 4" id="KW-0012">Acyltransferase</keyword>
<reference evidence="4 5" key="1">
    <citation type="submission" date="2023-08" db="EMBL/GenBank/DDBJ databases">
        <title>Methanolobus mangrovi sp. nov. and Methanolobus sediminis sp. nov, two novel methylotrophic methanogens isolated from mangrove sediments in China.</title>
        <authorList>
            <person name="Zhou J."/>
        </authorList>
    </citation>
    <scope>NUCLEOTIDE SEQUENCE [LARGE SCALE GENOMIC DNA]</scope>
    <source>
        <strain evidence="4 5">FTZ6</strain>
    </source>
</reference>
<dbReference type="GeneID" id="84232260"/>
<evidence type="ECO:0000313" key="5">
    <source>
        <dbReference type="Proteomes" id="UP001182908"/>
    </source>
</evidence>
<dbReference type="PANTHER" id="PTHR10908:SF0">
    <property type="entry name" value="SEROTONIN N-ACETYLTRANSFERASE"/>
    <property type="match status" value="1"/>
</dbReference>
<dbReference type="PROSITE" id="PS51186">
    <property type="entry name" value="GNAT"/>
    <property type="match status" value="1"/>
</dbReference>
<name>A0AA51UMF9_9EURY</name>
<proteinExistence type="predicted"/>
<keyword evidence="5" id="KW-1185">Reference proteome</keyword>
<feature type="domain" description="N-acetyltransferase" evidence="3">
    <location>
        <begin position="3"/>
        <end position="174"/>
    </location>
</feature>